<proteinExistence type="predicted"/>
<dbReference type="NCBIfam" id="TIGR04176">
    <property type="entry name" value="MarR_EPS"/>
    <property type="match status" value="1"/>
</dbReference>
<comment type="caution">
    <text evidence="2">The sequence shown here is derived from an EMBL/GenBank/DDBJ whole genome shotgun (WGS) entry which is preliminary data.</text>
</comment>
<feature type="domain" description="HTH marR-type" evidence="1">
    <location>
        <begin position="4"/>
        <end position="105"/>
    </location>
</feature>
<dbReference type="EMBL" id="JAFBRM010000002">
    <property type="protein sequence ID" value="MBM1713529.1"/>
    <property type="molecule type" value="Genomic_DNA"/>
</dbReference>
<dbReference type="InterPro" id="IPR036388">
    <property type="entry name" value="WH-like_DNA-bd_sf"/>
</dbReference>
<dbReference type="Gene3D" id="1.10.10.10">
    <property type="entry name" value="Winged helix-like DNA-binding domain superfamily/Winged helix DNA-binding domain"/>
    <property type="match status" value="1"/>
</dbReference>
<evidence type="ECO:0000259" key="1">
    <source>
        <dbReference type="SMART" id="SM00347"/>
    </source>
</evidence>
<protein>
    <submittedName>
        <fullName evidence="2">MarR family EPS-associated transcriptional regulator</fullName>
    </submittedName>
</protein>
<keyword evidence="3" id="KW-1185">Reference proteome</keyword>
<accession>A0AAE2VY32</accession>
<gene>
    <name evidence="2" type="ORF">JQV55_08150</name>
</gene>
<dbReference type="GO" id="GO:0003700">
    <property type="term" value="F:DNA-binding transcription factor activity"/>
    <property type="evidence" value="ECO:0007669"/>
    <property type="project" value="InterPro"/>
</dbReference>
<evidence type="ECO:0000313" key="3">
    <source>
        <dbReference type="Proteomes" id="UP000732193"/>
    </source>
</evidence>
<dbReference type="InterPro" id="IPR000835">
    <property type="entry name" value="HTH_MarR-typ"/>
</dbReference>
<dbReference type="SUPFAM" id="SSF46785">
    <property type="entry name" value="Winged helix' DNA-binding domain"/>
    <property type="match status" value="1"/>
</dbReference>
<dbReference type="SMART" id="SM00347">
    <property type="entry name" value="HTH_MARR"/>
    <property type="match status" value="1"/>
</dbReference>
<dbReference type="InterPro" id="IPR036390">
    <property type="entry name" value="WH_DNA-bd_sf"/>
</dbReference>
<sequence>MVKPISEDVHFRVLRVLNDRPGLSQREIAQELGVSLGAVNYCLRALVEKGQIKVQNFRASDNKLRYAYILTPRGMAQKAQLTGAFLKRKIAEYEALKAEIEAVKNEM</sequence>
<dbReference type="RefSeq" id="WP_203241920.1">
    <property type="nucleotide sequence ID" value="NZ_JAFBRH010000002.1"/>
</dbReference>
<dbReference type="Pfam" id="PF13412">
    <property type="entry name" value="HTH_24"/>
    <property type="match status" value="1"/>
</dbReference>
<evidence type="ECO:0000313" key="2">
    <source>
        <dbReference type="EMBL" id="MBM1713529.1"/>
    </source>
</evidence>
<name>A0AAE2VY32_9RHOB</name>
<dbReference type="InterPro" id="IPR026433">
    <property type="entry name" value="MarR_EPS"/>
</dbReference>
<organism evidence="2 3">
    <name type="scientific">Sulfitobacter geojensis</name>
    <dbReference type="NCBI Taxonomy" id="1342299"/>
    <lineage>
        <taxon>Bacteria</taxon>
        <taxon>Pseudomonadati</taxon>
        <taxon>Pseudomonadota</taxon>
        <taxon>Alphaproteobacteria</taxon>
        <taxon>Rhodobacterales</taxon>
        <taxon>Roseobacteraceae</taxon>
        <taxon>Sulfitobacter</taxon>
    </lineage>
</organism>
<reference evidence="2 3" key="1">
    <citation type="submission" date="2021-01" db="EMBL/GenBank/DDBJ databases">
        <title>Diatom-associated Roseobacters Show Island Model of Population Structure.</title>
        <authorList>
            <person name="Qu L."/>
            <person name="Feng X."/>
            <person name="Chen Y."/>
            <person name="Li L."/>
            <person name="Wang X."/>
            <person name="Hu Z."/>
            <person name="Wang H."/>
            <person name="Luo H."/>
        </authorList>
    </citation>
    <scope>NUCLEOTIDE SEQUENCE [LARGE SCALE GENOMIC DNA]</scope>
    <source>
        <strain evidence="2 3">TR60-84</strain>
    </source>
</reference>
<dbReference type="AlphaFoldDB" id="A0AAE2VY32"/>
<dbReference type="Proteomes" id="UP000732193">
    <property type="component" value="Unassembled WGS sequence"/>
</dbReference>